<organism evidence="2 3">
    <name type="scientific">Rhizoctonia solani</name>
    <dbReference type="NCBI Taxonomy" id="456999"/>
    <lineage>
        <taxon>Eukaryota</taxon>
        <taxon>Fungi</taxon>
        <taxon>Dikarya</taxon>
        <taxon>Basidiomycota</taxon>
        <taxon>Agaricomycotina</taxon>
        <taxon>Agaricomycetes</taxon>
        <taxon>Cantharellales</taxon>
        <taxon>Ceratobasidiaceae</taxon>
        <taxon>Rhizoctonia</taxon>
    </lineage>
</organism>
<evidence type="ECO:0000259" key="1">
    <source>
        <dbReference type="Pfam" id="PF01172"/>
    </source>
</evidence>
<feature type="domain" description="Ribosome maturation protein SDO1/SBDS N-terminal" evidence="1">
    <location>
        <begin position="76"/>
        <end position="133"/>
    </location>
</feature>
<evidence type="ECO:0000313" key="3">
    <source>
        <dbReference type="Proteomes" id="UP000663843"/>
    </source>
</evidence>
<dbReference type="EMBL" id="CAJMWT010001007">
    <property type="protein sequence ID" value="CAE6371435.1"/>
    <property type="molecule type" value="Genomic_DNA"/>
</dbReference>
<dbReference type="Pfam" id="PF01172">
    <property type="entry name" value="SBDS_N"/>
    <property type="match status" value="1"/>
</dbReference>
<gene>
    <name evidence="2" type="ORF">RDB_LOCUS18796</name>
</gene>
<comment type="caution">
    <text evidence="2">The sequence shown here is derived from an EMBL/GenBank/DDBJ whole genome shotgun (WGS) entry which is preliminary data.</text>
</comment>
<protein>
    <recommendedName>
        <fullName evidence="1">Ribosome maturation protein SDO1/SBDS N-terminal domain-containing protein</fullName>
    </recommendedName>
</protein>
<dbReference type="AlphaFoldDB" id="A0A8H2ZXJ7"/>
<evidence type="ECO:0000313" key="2">
    <source>
        <dbReference type="EMBL" id="CAE6371435.1"/>
    </source>
</evidence>
<dbReference type="InterPro" id="IPR019783">
    <property type="entry name" value="SDO1/SBDS_N"/>
</dbReference>
<name>A0A8H2ZXJ7_9AGAM</name>
<dbReference type="Gene3D" id="3.30.1250.10">
    <property type="entry name" value="Ribosome maturation protein SBDS, N-terminal domain"/>
    <property type="match status" value="1"/>
</dbReference>
<sequence length="155" mass="17222">MGKEVTIVVYKPDTQKTEEYMIVVNPEEYKKYKDGGECLYISPNSFLAHQSSCEQTRKIALNHLKLAWLILNDTRSVAPALIVDSFTVFHSSTGHTGQWGRASKQQLEGIFGTEKEDVAVQKILEKGEMKSSASFASQVGLPNLSRGGKDARVTR</sequence>
<dbReference type="SUPFAM" id="SSF89895">
    <property type="entry name" value="FYSH domain"/>
    <property type="match status" value="1"/>
</dbReference>
<reference evidence="2" key="1">
    <citation type="submission" date="2021-01" db="EMBL/GenBank/DDBJ databases">
        <authorList>
            <person name="Kaushik A."/>
        </authorList>
    </citation>
    <scope>NUCLEOTIDE SEQUENCE</scope>
    <source>
        <strain evidence="2">AG2-2IIIB</strain>
    </source>
</reference>
<dbReference type="InterPro" id="IPR036786">
    <property type="entry name" value="Ribosome_mat_SBDS_N_sf"/>
</dbReference>
<accession>A0A8H2ZXJ7</accession>
<dbReference type="Proteomes" id="UP000663843">
    <property type="component" value="Unassembled WGS sequence"/>
</dbReference>
<proteinExistence type="predicted"/>